<dbReference type="AlphaFoldDB" id="A0A392VHF2"/>
<proteinExistence type="predicted"/>
<accession>A0A392VHF2</accession>
<evidence type="ECO:0000313" key="2">
    <source>
        <dbReference type="Proteomes" id="UP000265520"/>
    </source>
</evidence>
<protein>
    <submittedName>
        <fullName evidence="1">Uncharacterized protein</fullName>
    </submittedName>
</protein>
<name>A0A392VHF2_9FABA</name>
<sequence>GLNAVLISSSVSMLSVLNNVFDEIKCREKGSMEGPQDLAVN</sequence>
<keyword evidence="2" id="KW-1185">Reference proteome</keyword>
<reference evidence="1 2" key="1">
    <citation type="journal article" date="2018" name="Front. Plant Sci.">
        <title>Red Clover (Trifolium pratense) and Zigzag Clover (T. medium) - A Picture of Genomic Similarities and Differences.</title>
        <authorList>
            <person name="Dluhosova J."/>
            <person name="Istvanek J."/>
            <person name="Nedelnik J."/>
            <person name="Repkova J."/>
        </authorList>
    </citation>
    <scope>NUCLEOTIDE SEQUENCE [LARGE SCALE GENOMIC DNA]</scope>
    <source>
        <strain evidence="2">cv. 10/8</strain>
        <tissue evidence="1">Leaf</tissue>
    </source>
</reference>
<dbReference type="EMBL" id="LXQA011124296">
    <property type="protein sequence ID" value="MCI85810.1"/>
    <property type="molecule type" value="Genomic_DNA"/>
</dbReference>
<dbReference type="Proteomes" id="UP000265520">
    <property type="component" value="Unassembled WGS sequence"/>
</dbReference>
<organism evidence="1 2">
    <name type="scientific">Trifolium medium</name>
    <dbReference type="NCBI Taxonomy" id="97028"/>
    <lineage>
        <taxon>Eukaryota</taxon>
        <taxon>Viridiplantae</taxon>
        <taxon>Streptophyta</taxon>
        <taxon>Embryophyta</taxon>
        <taxon>Tracheophyta</taxon>
        <taxon>Spermatophyta</taxon>
        <taxon>Magnoliopsida</taxon>
        <taxon>eudicotyledons</taxon>
        <taxon>Gunneridae</taxon>
        <taxon>Pentapetalae</taxon>
        <taxon>rosids</taxon>
        <taxon>fabids</taxon>
        <taxon>Fabales</taxon>
        <taxon>Fabaceae</taxon>
        <taxon>Papilionoideae</taxon>
        <taxon>50 kb inversion clade</taxon>
        <taxon>NPAAA clade</taxon>
        <taxon>Hologalegina</taxon>
        <taxon>IRL clade</taxon>
        <taxon>Trifolieae</taxon>
        <taxon>Trifolium</taxon>
    </lineage>
</organism>
<comment type="caution">
    <text evidence="1">The sequence shown here is derived from an EMBL/GenBank/DDBJ whole genome shotgun (WGS) entry which is preliminary data.</text>
</comment>
<evidence type="ECO:0000313" key="1">
    <source>
        <dbReference type="EMBL" id="MCI85810.1"/>
    </source>
</evidence>
<feature type="non-terminal residue" evidence="1">
    <location>
        <position position="1"/>
    </location>
</feature>